<dbReference type="PANTHER" id="PTHR35192:SF2">
    <property type="entry name" value="APPLE DOMAIN-CONTAINING PROTEIN"/>
    <property type="match status" value="1"/>
</dbReference>
<dbReference type="EMBL" id="ML145085">
    <property type="protein sequence ID" value="TBU65068.1"/>
    <property type="molecule type" value="Genomic_DNA"/>
</dbReference>
<evidence type="ECO:0000259" key="3">
    <source>
        <dbReference type="Pfam" id="PF21671"/>
    </source>
</evidence>
<evidence type="ECO:0000313" key="4">
    <source>
        <dbReference type="EMBL" id="TBU65068.1"/>
    </source>
</evidence>
<evidence type="ECO:0000313" key="5">
    <source>
        <dbReference type="Proteomes" id="UP000292082"/>
    </source>
</evidence>
<protein>
    <recommendedName>
        <fullName evidence="3">Protein CPL1-like domain-containing protein</fullName>
    </recommendedName>
</protein>
<dbReference type="Pfam" id="PF21671">
    <property type="entry name" value="CPL1-like"/>
    <property type="match status" value="1"/>
</dbReference>
<dbReference type="PANTHER" id="PTHR35192">
    <property type="entry name" value="PROTEIN, PUTATIVE-RELATED"/>
    <property type="match status" value="1"/>
</dbReference>
<dbReference type="InterPro" id="IPR048661">
    <property type="entry name" value="CPL1-like"/>
</dbReference>
<name>A0A4V2K9S7_9APHY</name>
<keyword evidence="2" id="KW-0732">Signal</keyword>
<reference evidence="4 5" key="1">
    <citation type="submission" date="2019-01" db="EMBL/GenBank/DDBJ databases">
        <title>Draft genome sequences of three monokaryotic isolates of the white-rot basidiomycete fungus Dichomitus squalens.</title>
        <authorList>
            <consortium name="DOE Joint Genome Institute"/>
            <person name="Lopez S.C."/>
            <person name="Andreopoulos B."/>
            <person name="Pangilinan J."/>
            <person name="Lipzen A."/>
            <person name="Riley R."/>
            <person name="Ahrendt S."/>
            <person name="Ng V."/>
            <person name="Barry K."/>
            <person name="Daum C."/>
            <person name="Grigoriev I.V."/>
            <person name="Hilden K.S."/>
            <person name="Makela M.R."/>
            <person name="de Vries R.P."/>
        </authorList>
    </citation>
    <scope>NUCLEOTIDE SEQUENCE [LARGE SCALE GENOMIC DNA]</scope>
    <source>
        <strain evidence="4 5">CBS 464.89</strain>
    </source>
</reference>
<proteinExistence type="predicted"/>
<feature type="chain" id="PRO_5020842508" description="Protein CPL1-like domain-containing protein" evidence="2">
    <location>
        <begin position="20"/>
        <end position="241"/>
    </location>
</feature>
<dbReference type="STRING" id="114155.A0A4V2K9S7"/>
<gene>
    <name evidence="4" type="ORF">BD310DRAFT_299577</name>
</gene>
<dbReference type="InterPro" id="IPR038955">
    <property type="entry name" value="PriA/CPL1_fungi"/>
</dbReference>
<evidence type="ECO:0000256" key="2">
    <source>
        <dbReference type="SAM" id="SignalP"/>
    </source>
</evidence>
<dbReference type="Proteomes" id="UP000292082">
    <property type="component" value="Unassembled WGS sequence"/>
</dbReference>
<sequence length="241" mass="24600">MTLFARLLVLAAALPLAFAVPGSSTESSCKSSEFYWSGKNCCLPHGGSPNPPSPPGGKSCPSNWNWHGGYECCVPNHPNLPPPQCGSGWGWDGGSKCCFPHGTSTTVTPTPSSKPGSPSWPGQPGYPGSGGGYPGNGGSKPGHGGGYGWKRNHKARNVSLCPSGLDACPPAGLTGSTDDWECVDTASDLQSCGGCASIGKGQDCTAIEGAWNVGCNSGKCVVFTCAQGYLRSLDNKSCVKV</sequence>
<feature type="domain" description="Protein CPL1-like" evidence="3">
    <location>
        <begin position="180"/>
        <end position="239"/>
    </location>
</feature>
<keyword evidence="5" id="KW-1185">Reference proteome</keyword>
<feature type="compositionally biased region" description="Gly residues" evidence="1">
    <location>
        <begin position="125"/>
        <end position="148"/>
    </location>
</feature>
<feature type="compositionally biased region" description="Low complexity" evidence="1">
    <location>
        <begin position="107"/>
        <end position="123"/>
    </location>
</feature>
<evidence type="ECO:0000256" key="1">
    <source>
        <dbReference type="SAM" id="MobiDB-lite"/>
    </source>
</evidence>
<feature type="region of interest" description="Disordered" evidence="1">
    <location>
        <begin position="107"/>
        <end position="149"/>
    </location>
</feature>
<organism evidence="4 5">
    <name type="scientific">Dichomitus squalens</name>
    <dbReference type="NCBI Taxonomy" id="114155"/>
    <lineage>
        <taxon>Eukaryota</taxon>
        <taxon>Fungi</taxon>
        <taxon>Dikarya</taxon>
        <taxon>Basidiomycota</taxon>
        <taxon>Agaricomycotina</taxon>
        <taxon>Agaricomycetes</taxon>
        <taxon>Polyporales</taxon>
        <taxon>Polyporaceae</taxon>
        <taxon>Dichomitus</taxon>
    </lineage>
</organism>
<feature type="signal peptide" evidence="2">
    <location>
        <begin position="1"/>
        <end position="19"/>
    </location>
</feature>
<dbReference type="AlphaFoldDB" id="A0A4V2K9S7"/>
<accession>A0A4V2K9S7</accession>